<feature type="non-terminal residue" evidence="2">
    <location>
        <position position="67"/>
    </location>
</feature>
<evidence type="ECO:0000313" key="3">
    <source>
        <dbReference type="Proteomes" id="UP000648187"/>
    </source>
</evidence>
<accession>A0A835G5N9</accession>
<proteinExistence type="predicted"/>
<organism evidence="2 3">
    <name type="scientific">Spodoptera exigua</name>
    <name type="common">Beet armyworm</name>
    <name type="synonym">Noctua fulgens</name>
    <dbReference type="NCBI Taxonomy" id="7107"/>
    <lineage>
        <taxon>Eukaryota</taxon>
        <taxon>Metazoa</taxon>
        <taxon>Ecdysozoa</taxon>
        <taxon>Arthropoda</taxon>
        <taxon>Hexapoda</taxon>
        <taxon>Insecta</taxon>
        <taxon>Pterygota</taxon>
        <taxon>Neoptera</taxon>
        <taxon>Endopterygota</taxon>
        <taxon>Lepidoptera</taxon>
        <taxon>Glossata</taxon>
        <taxon>Ditrysia</taxon>
        <taxon>Noctuoidea</taxon>
        <taxon>Noctuidae</taxon>
        <taxon>Amphipyrinae</taxon>
        <taxon>Spodoptera</taxon>
    </lineage>
</organism>
<feature type="coiled-coil region" evidence="1">
    <location>
        <begin position="20"/>
        <end position="50"/>
    </location>
</feature>
<dbReference type="EMBL" id="JACKWZ010000325">
    <property type="protein sequence ID" value="KAF9409306.1"/>
    <property type="molecule type" value="Genomic_DNA"/>
</dbReference>
<dbReference type="Proteomes" id="UP000648187">
    <property type="component" value="Unassembled WGS sequence"/>
</dbReference>
<evidence type="ECO:0000313" key="2">
    <source>
        <dbReference type="EMBL" id="KAF9409306.1"/>
    </source>
</evidence>
<keyword evidence="1" id="KW-0175">Coiled coil</keyword>
<gene>
    <name evidence="2" type="ORF">HW555_011288</name>
</gene>
<reference evidence="2" key="1">
    <citation type="submission" date="2020-08" db="EMBL/GenBank/DDBJ databases">
        <title>Spodoptera exigua strain:BAW_Kor-Di-RS1 Genome sequencing and assembly.</title>
        <authorList>
            <person name="Kim J."/>
            <person name="Nam H.Y."/>
            <person name="Kwon M."/>
            <person name="Choi J.H."/>
            <person name="Cho S.R."/>
            <person name="Kim G.-H."/>
        </authorList>
    </citation>
    <scope>NUCLEOTIDE SEQUENCE</scope>
    <source>
        <strain evidence="2">BAW_Kor-Di-RS1</strain>
        <tissue evidence="2">Whole-body</tissue>
    </source>
</reference>
<evidence type="ECO:0000256" key="1">
    <source>
        <dbReference type="SAM" id="Coils"/>
    </source>
</evidence>
<protein>
    <submittedName>
        <fullName evidence="2">Uncharacterized protein</fullName>
    </submittedName>
</protein>
<name>A0A835G5N9_SPOEX</name>
<dbReference type="AlphaFoldDB" id="A0A835G5N9"/>
<keyword evidence="3" id="KW-1185">Reference proteome</keyword>
<sequence>MDLIRAPASLADAIWPSQRRSKNADRLKKLEEMKKKSQQKIDNKEMAKSEGILDPYWEDGHWVYERY</sequence>
<comment type="caution">
    <text evidence="2">The sequence shown here is derived from an EMBL/GenBank/DDBJ whole genome shotgun (WGS) entry which is preliminary data.</text>
</comment>